<keyword evidence="2" id="KW-1185">Reference proteome</keyword>
<sequence>MNSCPFCYLVKTNDALLKVGSTIGGRAEVGNERKKMRVMSLKLIKKNNNILRRRARKMFMSLFQ</sequence>
<accession>A0A1Z4LHD3</accession>
<protein>
    <submittedName>
        <fullName evidence="1">Uncharacterized protein</fullName>
    </submittedName>
</protein>
<organism evidence="1 2">
    <name type="scientific">Calothrix parasitica NIES-267</name>
    <dbReference type="NCBI Taxonomy" id="1973488"/>
    <lineage>
        <taxon>Bacteria</taxon>
        <taxon>Bacillati</taxon>
        <taxon>Cyanobacteriota</taxon>
        <taxon>Cyanophyceae</taxon>
        <taxon>Nostocales</taxon>
        <taxon>Calotrichaceae</taxon>
        <taxon>Calothrix</taxon>
    </lineage>
</organism>
<evidence type="ECO:0000313" key="1">
    <source>
        <dbReference type="EMBL" id="BAY80650.1"/>
    </source>
</evidence>
<dbReference type="AlphaFoldDB" id="A0A1Z4LHD3"/>
<reference evidence="1 2" key="1">
    <citation type="submission" date="2017-06" db="EMBL/GenBank/DDBJ databases">
        <title>Genome sequencing of cyanobaciteial culture collection at National Institute for Environmental Studies (NIES).</title>
        <authorList>
            <person name="Hirose Y."/>
            <person name="Shimura Y."/>
            <person name="Fujisawa T."/>
            <person name="Nakamura Y."/>
            <person name="Kawachi M."/>
        </authorList>
    </citation>
    <scope>NUCLEOTIDE SEQUENCE [LARGE SCALE GENOMIC DNA]</scope>
    <source>
        <strain evidence="1 2">NIES-267</strain>
    </source>
</reference>
<evidence type="ECO:0000313" key="2">
    <source>
        <dbReference type="Proteomes" id="UP000218418"/>
    </source>
</evidence>
<dbReference type="Proteomes" id="UP000218418">
    <property type="component" value="Chromosome"/>
</dbReference>
<proteinExistence type="predicted"/>
<gene>
    <name evidence="1" type="ORF">NIES267_01070</name>
</gene>
<name>A0A1Z4LHD3_9CYAN</name>
<dbReference type="EMBL" id="AP018227">
    <property type="protein sequence ID" value="BAY80650.1"/>
    <property type="molecule type" value="Genomic_DNA"/>
</dbReference>